<keyword evidence="1" id="KW-0472">Membrane</keyword>
<organism evidence="2 3">
    <name type="scientific">Mycolicibacillus parakoreensis</name>
    <dbReference type="NCBI Taxonomy" id="1069221"/>
    <lineage>
        <taxon>Bacteria</taxon>
        <taxon>Bacillati</taxon>
        <taxon>Actinomycetota</taxon>
        <taxon>Actinomycetes</taxon>
        <taxon>Mycobacteriales</taxon>
        <taxon>Mycobacteriaceae</taxon>
        <taxon>Mycolicibacillus</taxon>
    </lineage>
</organism>
<keyword evidence="3" id="KW-1185">Reference proteome</keyword>
<dbReference type="RefSeq" id="WP_240172178.1">
    <property type="nucleotide sequence ID" value="NZ_CP092365.1"/>
</dbReference>
<dbReference type="Proteomes" id="UP001055200">
    <property type="component" value="Chromosome"/>
</dbReference>
<proteinExistence type="predicted"/>
<keyword evidence="1" id="KW-1133">Transmembrane helix</keyword>
<dbReference type="EMBL" id="CP092365">
    <property type="protein sequence ID" value="ULN53935.1"/>
    <property type="molecule type" value="Genomic_DNA"/>
</dbReference>
<feature type="transmembrane region" description="Helical" evidence="1">
    <location>
        <begin position="71"/>
        <end position="91"/>
    </location>
</feature>
<name>A0ABY3U934_9MYCO</name>
<evidence type="ECO:0000313" key="3">
    <source>
        <dbReference type="Proteomes" id="UP001055200"/>
    </source>
</evidence>
<sequence>MARLDVHDGDFPKNTRLSFFGKSGTLVVPWQPGDGFKGDHERIALDDSTVSWLDIAAEQISKKGRHTAKSALIGALVGDVVGLMAGAVIGWRQKTVTFVLEFTDGRWLHATTSVKGFGKLVRAVGAGEL</sequence>
<accession>A0ABY3U934</accession>
<evidence type="ECO:0000256" key="1">
    <source>
        <dbReference type="SAM" id="Phobius"/>
    </source>
</evidence>
<evidence type="ECO:0000313" key="2">
    <source>
        <dbReference type="EMBL" id="ULN53935.1"/>
    </source>
</evidence>
<reference evidence="2" key="1">
    <citation type="submission" date="2022-08" db="EMBL/GenBank/DDBJ databases">
        <title>Complete genome sequence of 14 non-tuberculosis mycobacteria type-strains.</title>
        <authorList>
            <person name="Igarashi Y."/>
            <person name="Osugi A."/>
            <person name="Mitarai S."/>
        </authorList>
    </citation>
    <scope>NUCLEOTIDE SEQUENCE</scope>
    <source>
        <strain evidence="2">DSM 45575</strain>
    </source>
</reference>
<keyword evidence="1" id="KW-0812">Transmembrane</keyword>
<gene>
    <name evidence="2" type="ORF">MIU77_06475</name>
</gene>
<protein>
    <submittedName>
        <fullName evidence="2">Uncharacterized protein</fullName>
    </submittedName>
</protein>